<dbReference type="EMBL" id="MAXA01000031">
    <property type="protein sequence ID" value="OHV43528.1"/>
    <property type="molecule type" value="Genomic_DNA"/>
</dbReference>
<accession>A0A1S1R9H2</accession>
<name>A0A1S1R9H2_9ACTN</name>
<comment type="caution">
    <text evidence="1">The sequence shown here is derived from an EMBL/GenBank/DDBJ whole genome shotgun (WGS) entry which is preliminary data.</text>
</comment>
<protein>
    <submittedName>
        <fullName evidence="1">Uncharacterized protein</fullName>
    </submittedName>
</protein>
<dbReference type="AlphaFoldDB" id="A0A1S1R9H2"/>
<dbReference type="Proteomes" id="UP000179769">
    <property type="component" value="Unassembled WGS sequence"/>
</dbReference>
<gene>
    <name evidence="1" type="ORF">BBK14_31335</name>
</gene>
<organism evidence="1 2">
    <name type="scientific">Parafrankia soli</name>
    <dbReference type="NCBI Taxonomy" id="2599596"/>
    <lineage>
        <taxon>Bacteria</taxon>
        <taxon>Bacillati</taxon>
        <taxon>Actinomycetota</taxon>
        <taxon>Actinomycetes</taxon>
        <taxon>Frankiales</taxon>
        <taxon>Frankiaceae</taxon>
        <taxon>Parafrankia</taxon>
    </lineage>
</organism>
<evidence type="ECO:0000313" key="2">
    <source>
        <dbReference type="Proteomes" id="UP000179769"/>
    </source>
</evidence>
<dbReference type="OrthoDB" id="3214720at2"/>
<evidence type="ECO:0000313" key="1">
    <source>
        <dbReference type="EMBL" id="OHV43528.1"/>
    </source>
</evidence>
<proteinExistence type="predicted"/>
<keyword evidence="2" id="KW-1185">Reference proteome</keyword>
<sequence>MSYEQVENTPDPLDRASLADELMWTPHPHRLALRRLRGEAIRASLAAGVPSDRIAATLHVKISDLEWMSRPTATAPAS</sequence>
<reference evidence="2" key="1">
    <citation type="submission" date="2016-07" db="EMBL/GenBank/DDBJ databases">
        <title>Frankia sp. NRRL B-16219 Genome sequencing.</title>
        <authorList>
            <person name="Ghodhbane-Gtari F."/>
            <person name="Swanson E."/>
            <person name="Gueddou A."/>
            <person name="Louati M."/>
            <person name="Nouioui I."/>
            <person name="Hezbri K."/>
            <person name="Abebe-Akele F."/>
            <person name="Simpson S."/>
            <person name="Morris K."/>
            <person name="Thomas K."/>
            <person name="Gtari M."/>
            <person name="Tisa L.S."/>
        </authorList>
    </citation>
    <scope>NUCLEOTIDE SEQUENCE [LARGE SCALE GENOMIC DNA]</scope>
    <source>
        <strain evidence="2">NRRL B-16219</strain>
    </source>
</reference>